<protein>
    <submittedName>
        <fullName evidence="2">Uncharacterized protein</fullName>
    </submittedName>
</protein>
<feature type="transmembrane region" description="Helical" evidence="1">
    <location>
        <begin position="12"/>
        <end position="32"/>
    </location>
</feature>
<keyword evidence="1" id="KW-0812">Transmembrane</keyword>
<keyword evidence="1" id="KW-0472">Membrane</keyword>
<evidence type="ECO:0000313" key="2">
    <source>
        <dbReference type="EMBL" id="SVA18697.1"/>
    </source>
</evidence>
<sequence>MSMYFDSPSLDCRWLIISVFVCLTLSYMWIPVEILELIHARNNISILYIGHLFLLSQSELILWMNHNNSLSHHGIRG</sequence>
<dbReference type="AlphaFoldDB" id="A0A381TUR4"/>
<dbReference type="EMBL" id="UINC01005048">
    <property type="protein sequence ID" value="SVA18697.1"/>
    <property type="molecule type" value="Genomic_DNA"/>
</dbReference>
<feature type="transmembrane region" description="Helical" evidence="1">
    <location>
        <begin position="44"/>
        <end position="63"/>
    </location>
</feature>
<name>A0A381TUR4_9ZZZZ</name>
<keyword evidence="1" id="KW-1133">Transmembrane helix</keyword>
<gene>
    <name evidence="2" type="ORF">METZ01_LOCUS71551</name>
</gene>
<evidence type="ECO:0000256" key="1">
    <source>
        <dbReference type="SAM" id="Phobius"/>
    </source>
</evidence>
<proteinExistence type="predicted"/>
<organism evidence="2">
    <name type="scientific">marine metagenome</name>
    <dbReference type="NCBI Taxonomy" id="408172"/>
    <lineage>
        <taxon>unclassified sequences</taxon>
        <taxon>metagenomes</taxon>
        <taxon>ecological metagenomes</taxon>
    </lineage>
</organism>
<accession>A0A381TUR4</accession>
<reference evidence="2" key="1">
    <citation type="submission" date="2018-05" db="EMBL/GenBank/DDBJ databases">
        <authorList>
            <person name="Lanie J.A."/>
            <person name="Ng W.-L."/>
            <person name="Kazmierczak K.M."/>
            <person name="Andrzejewski T.M."/>
            <person name="Davidsen T.M."/>
            <person name="Wayne K.J."/>
            <person name="Tettelin H."/>
            <person name="Glass J.I."/>
            <person name="Rusch D."/>
            <person name="Podicherti R."/>
            <person name="Tsui H.-C.T."/>
            <person name="Winkler M.E."/>
        </authorList>
    </citation>
    <scope>NUCLEOTIDE SEQUENCE</scope>
</reference>